<dbReference type="AlphaFoldDB" id="A0AAD9YL03"/>
<evidence type="ECO:0000313" key="4">
    <source>
        <dbReference type="Proteomes" id="UP001281614"/>
    </source>
</evidence>
<reference evidence="3" key="1">
    <citation type="submission" date="2023-02" db="EMBL/GenBank/DDBJ databases">
        <title>Colletotrichum kahawae CIFC_Que2 genome sequencing and assembly.</title>
        <authorList>
            <person name="Baroncelli R."/>
        </authorList>
    </citation>
    <scope>NUCLEOTIDE SEQUENCE</scope>
    <source>
        <strain evidence="3">CIFC_Que2</strain>
    </source>
</reference>
<evidence type="ECO:0000313" key="3">
    <source>
        <dbReference type="EMBL" id="KAK2771748.1"/>
    </source>
</evidence>
<feature type="region of interest" description="Disordered" evidence="1">
    <location>
        <begin position="466"/>
        <end position="487"/>
    </location>
</feature>
<dbReference type="Pfam" id="PF06985">
    <property type="entry name" value="HET"/>
    <property type="match status" value="1"/>
</dbReference>
<proteinExistence type="predicted"/>
<keyword evidence="4" id="KW-1185">Reference proteome</keyword>
<dbReference type="PANTHER" id="PTHR24148:SF64">
    <property type="entry name" value="HETEROKARYON INCOMPATIBILITY DOMAIN-CONTAINING PROTEIN"/>
    <property type="match status" value="1"/>
</dbReference>
<protein>
    <submittedName>
        <fullName evidence="3">Heterokaryon incompatibility protein 6, OR allele 4</fullName>
    </submittedName>
</protein>
<evidence type="ECO:0000259" key="2">
    <source>
        <dbReference type="Pfam" id="PF06985"/>
    </source>
</evidence>
<accession>A0AAD9YL03</accession>
<dbReference type="Pfam" id="PF26639">
    <property type="entry name" value="Het-6_barrel"/>
    <property type="match status" value="1"/>
</dbReference>
<dbReference type="InterPro" id="IPR010730">
    <property type="entry name" value="HET"/>
</dbReference>
<dbReference type="EMBL" id="VYYT01000077">
    <property type="protein sequence ID" value="KAK2771748.1"/>
    <property type="molecule type" value="Genomic_DNA"/>
</dbReference>
<feature type="domain" description="Heterokaryon incompatibility" evidence="2">
    <location>
        <begin position="49"/>
        <end position="195"/>
    </location>
</feature>
<comment type="caution">
    <text evidence="3">The sequence shown here is derived from an EMBL/GenBank/DDBJ whole genome shotgun (WGS) entry which is preliminary data.</text>
</comment>
<dbReference type="PANTHER" id="PTHR24148">
    <property type="entry name" value="ANKYRIN REPEAT DOMAIN-CONTAINING PROTEIN 39 HOMOLOG-RELATED"/>
    <property type="match status" value="1"/>
</dbReference>
<name>A0AAD9YL03_COLKA</name>
<gene>
    <name evidence="3" type="ORF">CKAH01_14254</name>
</gene>
<evidence type="ECO:0000256" key="1">
    <source>
        <dbReference type="SAM" id="MobiDB-lite"/>
    </source>
</evidence>
<dbReference type="InterPro" id="IPR052895">
    <property type="entry name" value="HetReg/Transcr_Mod"/>
</dbReference>
<dbReference type="Proteomes" id="UP001281614">
    <property type="component" value="Unassembled WGS sequence"/>
</dbReference>
<sequence length="660" mass="74418">MDPTNELYSRTPLNSHNQEIRLLHILPGRADELLELGLSSLSLSANPTYAALSYCWGPQDDLQDVKIEGTPFQISHHLHGCLLSLRQPDESLSIWVDAVCINQQSNQEKNTQVPLMKDIYKSAAQMFVWMGQASQGLGLIFNSIQNLAERQVPVKIESIEQVAKELLGASPEEAEQAFHEFVDLSWFRRTWIIQELALPRSDPIFVCGHRRAPWTNLKRWWLICRELNGTVTNHSAIMGTKWEKLHKTLNFPALRNLYQLRELFETESILHRGLPLSVLIVFSEESVATDPRDKIYGILGLSDANAKSKIAVDYDKPVGDLYEEVSRYLIVEEDRLSVLASQSVAVSRASSDPSVHEFHILRFNWGPNVNSSWIRDFGHARGSTLQPEQLVKELNPRGLIYDASFGSPPTLHSKQQKGVLSMIGLKIDVVKEWDMAWRENPHYTNWRPNLDPILKVYFRAGVSATGEGGRAEQTGQQKDGDEEGRMSSEYPWHLSYHPKKGPHKPLREAIWRALIGDKTSDTLESAPKSYGAVFQIQLDADKGKTASNVSGDDFGSAEEMVQHWNNFQNRVHNMVYRRAAFSTQDGWIGLGPDRMRSGDVVVALAGADVPFVLRPVEHGYILVGECYVEGVMYGEFVKASTDIQPDGSKVVRNGEVFHIR</sequence>
<organism evidence="3 4">
    <name type="scientific">Colletotrichum kahawae</name>
    <name type="common">Coffee berry disease fungus</name>
    <dbReference type="NCBI Taxonomy" id="34407"/>
    <lineage>
        <taxon>Eukaryota</taxon>
        <taxon>Fungi</taxon>
        <taxon>Dikarya</taxon>
        <taxon>Ascomycota</taxon>
        <taxon>Pezizomycotina</taxon>
        <taxon>Sordariomycetes</taxon>
        <taxon>Hypocreomycetidae</taxon>
        <taxon>Glomerellales</taxon>
        <taxon>Glomerellaceae</taxon>
        <taxon>Colletotrichum</taxon>
        <taxon>Colletotrichum gloeosporioides species complex</taxon>
    </lineage>
</organism>